<feature type="compositionally biased region" description="Basic residues" evidence="1">
    <location>
        <begin position="65"/>
        <end position="76"/>
    </location>
</feature>
<organism evidence="2 3">
    <name type="scientific">Cuscuta campestris</name>
    <dbReference type="NCBI Taxonomy" id="132261"/>
    <lineage>
        <taxon>Eukaryota</taxon>
        <taxon>Viridiplantae</taxon>
        <taxon>Streptophyta</taxon>
        <taxon>Embryophyta</taxon>
        <taxon>Tracheophyta</taxon>
        <taxon>Spermatophyta</taxon>
        <taxon>Magnoliopsida</taxon>
        <taxon>eudicotyledons</taxon>
        <taxon>Gunneridae</taxon>
        <taxon>Pentapetalae</taxon>
        <taxon>asterids</taxon>
        <taxon>lamiids</taxon>
        <taxon>Solanales</taxon>
        <taxon>Convolvulaceae</taxon>
        <taxon>Cuscuteae</taxon>
        <taxon>Cuscuta</taxon>
        <taxon>Cuscuta subgen. Grammica</taxon>
        <taxon>Cuscuta sect. Cleistogrammica</taxon>
    </lineage>
</organism>
<reference evidence="2 3" key="1">
    <citation type="submission" date="2018-04" db="EMBL/GenBank/DDBJ databases">
        <authorList>
            <person name="Vogel A."/>
        </authorList>
    </citation>
    <scope>NUCLEOTIDE SEQUENCE [LARGE SCALE GENOMIC DNA]</scope>
</reference>
<dbReference type="Proteomes" id="UP000595140">
    <property type="component" value="Unassembled WGS sequence"/>
</dbReference>
<keyword evidence="3" id="KW-1185">Reference proteome</keyword>
<name>A0A484MNZ9_9ASTE</name>
<feature type="region of interest" description="Disordered" evidence="1">
    <location>
        <begin position="110"/>
        <end position="131"/>
    </location>
</feature>
<feature type="region of interest" description="Disordered" evidence="1">
    <location>
        <begin position="47"/>
        <end position="79"/>
    </location>
</feature>
<accession>A0A484MNZ9</accession>
<dbReference type="AlphaFoldDB" id="A0A484MNZ9"/>
<gene>
    <name evidence="2" type="ORF">CCAM_LOCUS31564</name>
</gene>
<dbReference type="EMBL" id="OOIL02003870">
    <property type="protein sequence ID" value="VFQ89788.1"/>
    <property type="molecule type" value="Genomic_DNA"/>
</dbReference>
<evidence type="ECO:0000256" key="1">
    <source>
        <dbReference type="SAM" id="MobiDB-lite"/>
    </source>
</evidence>
<sequence>MGRPNFLPNPTFFFFLRSDHLLLPINPFFFNSAASLQTAQLHCARATHFSNGTRRRRGSGSARRQPGRRRRPGRWRRFGERNGAAVQLLHAAAAPQRGLTAHGRRIDDGFGSSLDDDDGATKGRCGGSQTMANTCTALPLLEQAA</sequence>
<evidence type="ECO:0000313" key="2">
    <source>
        <dbReference type="EMBL" id="VFQ89788.1"/>
    </source>
</evidence>
<evidence type="ECO:0000313" key="3">
    <source>
        <dbReference type="Proteomes" id="UP000595140"/>
    </source>
</evidence>
<proteinExistence type="predicted"/>
<protein>
    <submittedName>
        <fullName evidence="2">Uncharacterized protein</fullName>
    </submittedName>
</protein>